<accession>M6RA54</accession>
<comment type="caution">
    <text evidence="1">The sequence shown here is derived from an EMBL/GenBank/DDBJ whole genome shotgun (WGS) entry which is preliminary data.</text>
</comment>
<evidence type="ECO:0000313" key="2">
    <source>
        <dbReference type="Proteomes" id="UP000012092"/>
    </source>
</evidence>
<evidence type="ECO:0000313" key="1">
    <source>
        <dbReference type="EMBL" id="EMO04470.1"/>
    </source>
</evidence>
<organism evidence="1 2">
    <name type="scientific">Leptospira interrogans serovar Icterohaemorrhagiae str. Verdun HP</name>
    <dbReference type="NCBI Taxonomy" id="1049910"/>
    <lineage>
        <taxon>Bacteria</taxon>
        <taxon>Pseudomonadati</taxon>
        <taxon>Spirochaetota</taxon>
        <taxon>Spirochaetia</taxon>
        <taxon>Leptospirales</taxon>
        <taxon>Leptospiraceae</taxon>
        <taxon>Leptospira</taxon>
    </lineage>
</organism>
<dbReference type="AlphaFoldDB" id="M6RA54"/>
<sequence length="74" mass="8626">MFIICSFGFKAKNFEIVKSKKRAFPEVGFLFSKHIEQELTRLNLRSVQFPNHNRSQTALFEIQKSSDLNSIVFS</sequence>
<feature type="non-terminal residue" evidence="1">
    <location>
        <position position="74"/>
    </location>
</feature>
<protein>
    <submittedName>
        <fullName evidence="1">Uncharacterized protein</fullName>
    </submittedName>
</protein>
<name>M6RA54_LEPIR</name>
<proteinExistence type="predicted"/>
<dbReference type="EMBL" id="AHNZ02000645">
    <property type="protein sequence ID" value="EMO04470.1"/>
    <property type="molecule type" value="Genomic_DNA"/>
</dbReference>
<reference evidence="1 2" key="1">
    <citation type="submission" date="2013-01" db="EMBL/GenBank/DDBJ databases">
        <authorList>
            <person name="Harkins D.M."/>
            <person name="Durkin A.S."/>
            <person name="Brinkac L.M."/>
            <person name="Haft D.H."/>
            <person name="Selengut J.D."/>
            <person name="Sanka R."/>
            <person name="DePew J."/>
            <person name="Purushe J."/>
            <person name="Picardeau M."/>
            <person name="Werts C."/>
            <person name="Goarant C."/>
            <person name="Vinetz J.M."/>
            <person name="Sutton G.G."/>
            <person name="Nierman W.C."/>
            <person name="Fouts D.E."/>
        </authorList>
    </citation>
    <scope>NUCLEOTIDE SEQUENCE [LARGE SCALE GENOMIC DNA]</scope>
    <source>
        <strain evidence="1 2">Verdun HP</strain>
    </source>
</reference>
<gene>
    <name evidence="1" type="ORF">LEP1GSC116_3299</name>
</gene>
<dbReference type="Proteomes" id="UP000012092">
    <property type="component" value="Unassembled WGS sequence"/>
</dbReference>